<evidence type="ECO:0000313" key="1">
    <source>
        <dbReference type="EMBL" id="MFD1201981.1"/>
    </source>
</evidence>
<reference evidence="2" key="1">
    <citation type="journal article" date="2019" name="Int. J. Syst. Evol. Microbiol.">
        <title>The Global Catalogue of Microorganisms (GCM) 10K type strain sequencing project: providing services to taxonomists for standard genome sequencing and annotation.</title>
        <authorList>
            <consortium name="The Broad Institute Genomics Platform"/>
            <consortium name="The Broad Institute Genome Sequencing Center for Infectious Disease"/>
            <person name="Wu L."/>
            <person name="Ma J."/>
        </authorList>
    </citation>
    <scope>NUCLEOTIDE SEQUENCE [LARGE SCALE GENOMIC DNA]</scope>
    <source>
        <strain evidence="2">CCUG 50213</strain>
    </source>
</reference>
<organism evidence="1 2">
    <name type="scientific">Leucobacter albus</name>
    <dbReference type="NCBI Taxonomy" id="272210"/>
    <lineage>
        <taxon>Bacteria</taxon>
        <taxon>Bacillati</taxon>
        <taxon>Actinomycetota</taxon>
        <taxon>Actinomycetes</taxon>
        <taxon>Micrococcales</taxon>
        <taxon>Microbacteriaceae</taxon>
        <taxon>Leucobacter</taxon>
    </lineage>
</organism>
<protein>
    <submittedName>
        <fullName evidence="1">Replication-relaxation family protein</fullName>
    </submittedName>
</protein>
<proteinExistence type="predicted"/>
<evidence type="ECO:0000313" key="2">
    <source>
        <dbReference type="Proteomes" id="UP001597181"/>
    </source>
</evidence>
<dbReference type="Proteomes" id="UP001597181">
    <property type="component" value="Unassembled WGS sequence"/>
</dbReference>
<dbReference type="EMBL" id="JBHTLY010000003">
    <property type="protein sequence ID" value="MFD1201981.1"/>
    <property type="molecule type" value="Genomic_DNA"/>
</dbReference>
<accession>A0ABW3TMN2</accession>
<dbReference type="RefSeq" id="WP_343961864.1">
    <property type="nucleotide sequence ID" value="NZ_BAAAKZ010000013.1"/>
</dbReference>
<sequence length="379" mass="43116">MNEIINPMLDYSDEPMPWDKPVRSAAEEAELQAKKDVGLVSDGRKKHKNPTYKRKTFTDKDGVVLAFLAKMRVANTEQLSRLSYIDGTKRFVSIATMNRRLLGLAEAGMITRIVYRGYESLWAVTKAGVAQAQLMGFLIRDNEVDPSYKRDHNLSELPHTLAISQIAAILLSPMPFIKPLDCGSFDEIISEYEVRSAWSSVMNELDAEAKREDRAKSSFVAWREGMKRDVLERLQEGRTSWDEVLEEQPAFWTVALSQVGAEHRFAKAHHHPDLVVNFEHKRTGVAPRSYAIEIERKPKTTIGYEAMLELWSQEFAAKMPVYSKVVYFTNNQKAISRLKVADKKYGLIEKEKLLILPLTNFDKTPYDDSGTGVNLAAKR</sequence>
<keyword evidence="2" id="KW-1185">Reference proteome</keyword>
<gene>
    <name evidence="1" type="ORF">ACFQ3U_08755</name>
</gene>
<comment type="caution">
    <text evidence="1">The sequence shown here is derived from an EMBL/GenBank/DDBJ whole genome shotgun (WGS) entry which is preliminary data.</text>
</comment>
<name>A0ABW3TMN2_9MICO</name>